<evidence type="ECO:0000256" key="5">
    <source>
        <dbReference type="ARBA" id="ARBA00022723"/>
    </source>
</evidence>
<gene>
    <name evidence="20" type="primary">choD_1</name>
    <name evidence="20" type="ORF">NRB20_04650</name>
</gene>
<dbReference type="Pfam" id="PF00890">
    <property type="entry name" value="FAD_binding_2"/>
    <property type="match status" value="1"/>
</dbReference>
<dbReference type="InterPro" id="IPR003953">
    <property type="entry name" value="FAD-dep_OxRdtase_2_FAD-bd"/>
</dbReference>
<proteinExistence type="inferred from homology"/>
<dbReference type="InterPro" id="IPR052542">
    <property type="entry name" value="Cholesterol_Oxidase"/>
</dbReference>
<dbReference type="GO" id="GO:0051536">
    <property type="term" value="F:iron-sulfur cluster binding"/>
    <property type="evidence" value="ECO:0007669"/>
    <property type="project" value="UniProtKB-KW"/>
</dbReference>
<evidence type="ECO:0000256" key="7">
    <source>
        <dbReference type="ARBA" id="ARBA00023002"/>
    </source>
</evidence>
<keyword evidence="5" id="KW-0479">Metal-binding</keyword>
<evidence type="ECO:0000256" key="14">
    <source>
        <dbReference type="ARBA" id="ARBA00038856"/>
    </source>
</evidence>
<evidence type="ECO:0000313" key="20">
    <source>
        <dbReference type="EMBL" id="MQY17401.1"/>
    </source>
</evidence>
<dbReference type="InterPro" id="IPR017896">
    <property type="entry name" value="4Fe4S_Fe-S-bd"/>
</dbReference>
<dbReference type="Pfam" id="PF05199">
    <property type="entry name" value="GMC_oxred_C"/>
    <property type="match status" value="1"/>
</dbReference>
<dbReference type="PROSITE" id="PS00198">
    <property type="entry name" value="4FE4S_FER_1"/>
    <property type="match status" value="1"/>
</dbReference>
<protein>
    <recommendedName>
        <fullName evidence="17">Cholesterol oxidase</fullName>
        <ecNumber evidence="16">1.1.3.6</ecNumber>
        <ecNumber evidence="14">5.3.3.1</ecNumber>
    </recommendedName>
    <alternativeName>
        <fullName evidence="18">Cholesterol isomerase</fullName>
    </alternativeName>
</protein>
<keyword evidence="7 20" id="KW-0560">Oxidoreductase</keyword>
<dbReference type="EC" id="1.1.3.6" evidence="16"/>
<evidence type="ECO:0000256" key="2">
    <source>
        <dbReference type="ARBA" id="ARBA00010790"/>
    </source>
</evidence>
<evidence type="ECO:0000256" key="12">
    <source>
        <dbReference type="ARBA" id="ARBA00023221"/>
    </source>
</evidence>
<dbReference type="EMBL" id="WEGK01000001">
    <property type="protein sequence ID" value="MQY17401.1"/>
    <property type="molecule type" value="Genomic_DNA"/>
</dbReference>
<keyword evidence="4" id="KW-0285">Flavoprotein</keyword>
<dbReference type="PRINTS" id="PR00411">
    <property type="entry name" value="PNDRDTASEI"/>
</dbReference>
<dbReference type="PANTHER" id="PTHR47470">
    <property type="entry name" value="CHOLESTEROL OXIDASE"/>
    <property type="match status" value="1"/>
</dbReference>
<evidence type="ECO:0000256" key="16">
    <source>
        <dbReference type="ARBA" id="ARBA00049723"/>
    </source>
</evidence>
<comment type="cofactor">
    <cofactor evidence="1">
        <name>FAD</name>
        <dbReference type="ChEBI" id="CHEBI:57692"/>
    </cofactor>
</comment>
<evidence type="ECO:0000256" key="13">
    <source>
        <dbReference type="ARBA" id="ARBA00023235"/>
    </source>
</evidence>
<dbReference type="InterPro" id="IPR000172">
    <property type="entry name" value="GMC_OxRdtase_N"/>
</dbReference>
<sequence length="594" mass="65013">MLRAEFRRAGGVRRMIADAFHAMCSFERKTMPDFDYDVVVIGSGFGGSVSALRLSEKGYRVAVLESGRRWPAESIPNTNWNVRKSLWAPRLGMTGPQRISVLGKCAVFSAVGVGGGSLIYGNTLYEPLPNFYEDQQWAHITDWRSELAPYYDQAKRMLGVAPNPRVTPADEVIRAIAEDLGVGDTYHPTNVGVFFNEQDPGAEVDDPYFGGAGPRRSGCIHCARCFTGCPHNAKNTTPTNYLYLAEQAGAHVFELTTASKVRPMVGGGYAIETGRSDRWIRKQRKTFTAEQVVFAAAALGTQKLLHKMRDEKVLPRLSPRLGELTRSNSEAILNVVSRTRTDFAEGIAITSSIHPEPDTHVEVCHYGKGQNALFPMSVPIVDGGAFRFLRFLLAMFTQPMVFLRSLNARHASEKSVILLVMQSLDNSLTSFRRWGRLKTKQGTGAPNPTWIPLAHEVGRRFGEKVEGDVHGLAMDVFNIPATAHYIGGCVIGENPNEGVVDPYQRVFGHPGLHIADGSAVTANLGVNPSLTITAQAERAMAFWPNKGAPDPRPALGRPYRRIQPVAPIQPSVPVWAPGALQLPISPVDPPVPTV</sequence>
<dbReference type="Gene3D" id="3.50.50.60">
    <property type="entry name" value="FAD/NAD(P)-binding domain"/>
    <property type="match status" value="3"/>
</dbReference>
<keyword evidence="6" id="KW-0274">FAD</keyword>
<dbReference type="AlphaFoldDB" id="A0A7K0CVH9"/>
<comment type="caution">
    <text evidence="20">The sequence shown here is derived from an EMBL/GenBank/DDBJ whole genome shotgun (WGS) entry which is preliminary data.</text>
</comment>
<dbReference type="GO" id="GO:0050660">
    <property type="term" value="F:flavin adenine dinucleotide binding"/>
    <property type="evidence" value="ECO:0007669"/>
    <property type="project" value="InterPro"/>
</dbReference>
<keyword evidence="9" id="KW-0411">Iron-sulfur</keyword>
<comment type="pathway">
    <text evidence="15">Steroid metabolism; cholesterol degradation.</text>
</comment>
<evidence type="ECO:0000256" key="8">
    <source>
        <dbReference type="ARBA" id="ARBA00023004"/>
    </source>
</evidence>
<evidence type="ECO:0000259" key="19">
    <source>
        <dbReference type="PROSITE" id="PS51379"/>
    </source>
</evidence>
<dbReference type="InterPro" id="IPR017900">
    <property type="entry name" value="4Fe4S_Fe_S_CS"/>
</dbReference>
<keyword evidence="11" id="KW-1207">Sterol metabolism</keyword>
<evidence type="ECO:0000256" key="4">
    <source>
        <dbReference type="ARBA" id="ARBA00022630"/>
    </source>
</evidence>
<feature type="domain" description="4Fe-4S ferredoxin-type" evidence="19">
    <location>
        <begin position="210"/>
        <end position="239"/>
    </location>
</feature>
<evidence type="ECO:0000256" key="1">
    <source>
        <dbReference type="ARBA" id="ARBA00001974"/>
    </source>
</evidence>
<name>A0A7K0CVH9_9NOCA</name>
<evidence type="ECO:0000256" key="6">
    <source>
        <dbReference type="ARBA" id="ARBA00022827"/>
    </source>
</evidence>
<keyword evidence="13" id="KW-0413">Isomerase</keyword>
<dbReference type="GO" id="GO:0046872">
    <property type="term" value="F:metal ion binding"/>
    <property type="evidence" value="ECO:0007669"/>
    <property type="project" value="UniProtKB-KW"/>
</dbReference>
<evidence type="ECO:0000256" key="11">
    <source>
        <dbReference type="ARBA" id="ARBA00023166"/>
    </source>
</evidence>
<dbReference type="GO" id="GO:0004769">
    <property type="term" value="F:steroid Delta-isomerase activity"/>
    <property type="evidence" value="ECO:0007669"/>
    <property type="project" value="UniProtKB-EC"/>
</dbReference>
<dbReference type="InterPro" id="IPR007867">
    <property type="entry name" value="GMC_OxRtase_C"/>
</dbReference>
<dbReference type="Pfam" id="PF00732">
    <property type="entry name" value="GMC_oxred_N"/>
    <property type="match status" value="1"/>
</dbReference>
<reference evidence="20 21" key="1">
    <citation type="submission" date="2019-10" db="EMBL/GenBank/DDBJ databases">
        <title>Nocardia macrotermitis sp. nov. and Nocardia aurantia sp. nov., isolated from the gut of fungus growing-termite Macrotermes natalensis.</title>
        <authorList>
            <person name="Benndorf R."/>
            <person name="Schwitalla J."/>
            <person name="Martin K."/>
            <person name="De Beer W."/>
            <person name="Kaster A.-K."/>
            <person name="Vollmers J."/>
            <person name="Poulsen M."/>
            <person name="Beemelmanns C."/>
        </authorList>
    </citation>
    <scope>NUCLEOTIDE SEQUENCE [LARGE SCALE GENOMIC DNA]</scope>
    <source>
        <strain evidence="20 21">RB20</strain>
    </source>
</reference>
<dbReference type="Proteomes" id="UP000438448">
    <property type="component" value="Unassembled WGS sequence"/>
</dbReference>
<dbReference type="PANTHER" id="PTHR47470:SF1">
    <property type="entry name" value="FAD-DEPENDENT OXIDOREDUCTASE 2 FAD BINDING DOMAIN-CONTAINING PROTEIN"/>
    <property type="match status" value="1"/>
</dbReference>
<dbReference type="SUPFAM" id="SSF51905">
    <property type="entry name" value="FAD/NAD(P)-binding domain"/>
    <property type="match status" value="1"/>
</dbReference>
<dbReference type="InterPro" id="IPR036188">
    <property type="entry name" value="FAD/NAD-bd_sf"/>
</dbReference>
<evidence type="ECO:0000256" key="3">
    <source>
        <dbReference type="ARBA" id="ARBA00022548"/>
    </source>
</evidence>
<keyword evidence="3" id="KW-0153">Cholesterol metabolism</keyword>
<keyword evidence="12" id="KW-0753">Steroid metabolism</keyword>
<comment type="similarity">
    <text evidence="2">Belongs to the GMC oxidoreductase family.</text>
</comment>
<evidence type="ECO:0000256" key="9">
    <source>
        <dbReference type="ARBA" id="ARBA00023014"/>
    </source>
</evidence>
<evidence type="ECO:0000256" key="10">
    <source>
        <dbReference type="ARBA" id="ARBA00023098"/>
    </source>
</evidence>
<accession>A0A7K0CVH9</accession>
<keyword evidence="10" id="KW-0443">Lipid metabolism</keyword>
<keyword evidence="8" id="KW-0408">Iron</keyword>
<organism evidence="20 21">
    <name type="scientific">Nocardia macrotermitis</name>
    <dbReference type="NCBI Taxonomy" id="2585198"/>
    <lineage>
        <taxon>Bacteria</taxon>
        <taxon>Bacillati</taxon>
        <taxon>Actinomycetota</taxon>
        <taxon>Actinomycetes</taxon>
        <taxon>Mycobacteriales</taxon>
        <taxon>Nocardiaceae</taxon>
        <taxon>Nocardia</taxon>
    </lineage>
</organism>
<evidence type="ECO:0000256" key="15">
    <source>
        <dbReference type="ARBA" id="ARBA00049645"/>
    </source>
</evidence>
<dbReference type="PROSITE" id="PS51379">
    <property type="entry name" value="4FE4S_FER_2"/>
    <property type="match status" value="1"/>
</dbReference>
<evidence type="ECO:0000256" key="17">
    <source>
        <dbReference type="ARBA" id="ARBA00049744"/>
    </source>
</evidence>
<evidence type="ECO:0000313" key="21">
    <source>
        <dbReference type="Proteomes" id="UP000438448"/>
    </source>
</evidence>
<dbReference type="GO" id="GO:0016995">
    <property type="term" value="F:cholesterol oxidase activity"/>
    <property type="evidence" value="ECO:0007669"/>
    <property type="project" value="UniProtKB-EC"/>
</dbReference>
<dbReference type="EC" id="5.3.3.1" evidence="14"/>
<dbReference type="GO" id="GO:0008203">
    <property type="term" value="P:cholesterol metabolic process"/>
    <property type="evidence" value="ECO:0007669"/>
    <property type="project" value="UniProtKB-KW"/>
</dbReference>
<keyword evidence="21" id="KW-1185">Reference proteome</keyword>
<evidence type="ECO:0000256" key="18">
    <source>
        <dbReference type="ARBA" id="ARBA00049778"/>
    </source>
</evidence>